<comment type="caution">
    <text evidence="3">The sequence shown here is derived from an EMBL/GenBank/DDBJ whole genome shotgun (WGS) entry which is preliminary data.</text>
</comment>
<sequence length="369" mass="37890">MEAKEGLRTVVGLMSGTSMDGIDAALLRTDGRDRVEALDFLTIPYDDGFRTRLRGCLGKSDVSGGPVAEVERDLTDAHADAVRRLLDKAGVAAAEVELIGFHGHTIHHEPDRRLTCQIGDGARLAAATGIAVVNDLRSADVAAGGQGAPLVPLFHRALAHGLPRPLAVLNIGGVANVSWIGPEPVGGEAEVVACDTGPGNALIDDWMLRHGLGRFDAGGALAAAGRVDDAALAALMAHPYFGRPAPKSLDRDAFDPAPVAGLSPQDGAATLTAFTAASVASVVPHLPASPVHWLVCGGGRHNATLMAMLADRLGVPVLPADTVGWDGDALEAQAFGYLAVRSRLGLPLSLPATTGVPVPMPGGVFHPVG</sequence>
<organism evidence="3 4">
    <name type="scientific">Azospirillum palustre</name>
    <dbReference type="NCBI Taxonomy" id="2044885"/>
    <lineage>
        <taxon>Bacteria</taxon>
        <taxon>Pseudomonadati</taxon>
        <taxon>Pseudomonadota</taxon>
        <taxon>Alphaproteobacteria</taxon>
        <taxon>Rhodospirillales</taxon>
        <taxon>Azospirillaceae</taxon>
        <taxon>Azospirillum</taxon>
    </lineage>
</organism>
<dbReference type="AlphaFoldDB" id="A0A2B8B684"/>
<dbReference type="Pfam" id="PF03702">
    <property type="entry name" value="AnmK"/>
    <property type="match status" value="1"/>
</dbReference>
<dbReference type="GO" id="GO:0005524">
    <property type="term" value="F:ATP binding"/>
    <property type="evidence" value="ECO:0007669"/>
    <property type="project" value="UniProtKB-UniRule"/>
</dbReference>
<comment type="similarity">
    <text evidence="2">Belongs to the anhydro-N-acetylmuramic acid kinase family.</text>
</comment>
<dbReference type="PANTHER" id="PTHR30605:SF0">
    <property type="entry name" value="ANHYDRO-N-ACETYLMURAMIC ACID KINASE"/>
    <property type="match status" value="1"/>
</dbReference>
<comment type="function">
    <text evidence="2">Catalyzes the specific phosphorylation of 1,6-anhydro-N-acetylmuramic acid (anhMurNAc) with the simultaneous cleavage of the 1,6-anhydro ring, generating MurNAc-6-P. Is required for the utilization of anhMurNAc either imported from the medium or derived from its own cell wall murein, and thus plays a role in cell wall recycling.</text>
</comment>
<comment type="catalytic activity">
    <reaction evidence="2">
        <text>1,6-anhydro-N-acetyl-beta-muramate + ATP + H2O = N-acetyl-D-muramate 6-phosphate + ADP + H(+)</text>
        <dbReference type="Rhea" id="RHEA:24952"/>
        <dbReference type="ChEBI" id="CHEBI:15377"/>
        <dbReference type="ChEBI" id="CHEBI:15378"/>
        <dbReference type="ChEBI" id="CHEBI:30616"/>
        <dbReference type="ChEBI" id="CHEBI:58690"/>
        <dbReference type="ChEBI" id="CHEBI:58722"/>
        <dbReference type="ChEBI" id="CHEBI:456216"/>
        <dbReference type="EC" id="2.7.1.170"/>
    </reaction>
</comment>
<dbReference type="GO" id="GO:0006040">
    <property type="term" value="P:amino sugar metabolic process"/>
    <property type="evidence" value="ECO:0007669"/>
    <property type="project" value="InterPro"/>
</dbReference>
<dbReference type="UniPathway" id="UPA00544"/>
<evidence type="ECO:0000256" key="2">
    <source>
        <dbReference type="HAMAP-Rule" id="MF_01270"/>
    </source>
</evidence>
<evidence type="ECO:0000313" key="3">
    <source>
        <dbReference type="EMBL" id="PGH53073.1"/>
    </source>
</evidence>
<comment type="pathway">
    <text evidence="2">Cell wall biogenesis; peptidoglycan recycling.</text>
</comment>
<dbReference type="GO" id="GO:0016773">
    <property type="term" value="F:phosphotransferase activity, alcohol group as acceptor"/>
    <property type="evidence" value="ECO:0007669"/>
    <property type="project" value="UniProtKB-UniRule"/>
</dbReference>
<dbReference type="RefSeq" id="WP_098739166.1">
    <property type="nucleotide sequence ID" value="NZ_PDKW01000043.1"/>
</dbReference>
<dbReference type="GO" id="GO:0009254">
    <property type="term" value="P:peptidoglycan turnover"/>
    <property type="evidence" value="ECO:0007669"/>
    <property type="project" value="UniProtKB-UniRule"/>
</dbReference>
<dbReference type="UniPathway" id="UPA00343"/>
<keyword evidence="2" id="KW-0547">Nucleotide-binding</keyword>
<dbReference type="SUPFAM" id="SSF53067">
    <property type="entry name" value="Actin-like ATPase domain"/>
    <property type="match status" value="1"/>
</dbReference>
<dbReference type="GO" id="GO:0016301">
    <property type="term" value="F:kinase activity"/>
    <property type="evidence" value="ECO:0007669"/>
    <property type="project" value="UniProtKB-KW"/>
</dbReference>
<keyword evidence="2 3" id="KW-0418">Kinase</keyword>
<dbReference type="OrthoDB" id="9763949at2"/>
<reference evidence="4" key="1">
    <citation type="submission" date="2017-10" db="EMBL/GenBank/DDBJ databases">
        <authorList>
            <person name="Kravchenko I.K."/>
            <person name="Grouzdev D.S."/>
        </authorList>
    </citation>
    <scope>NUCLEOTIDE SEQUENCE [LARGE SCALE GENOMIC DNA]</scope>
    <source>
        <strain evidence="4">B2</strain>
    </source>
</reference>
<feature type="binding site" evidence="2">
    <location>
        <begin position="16"/>
        <end position="23"/>
    </location>
    <ligand>
        <name>ATP</name>
        <dbReference type="ChEBI" id="CHEBI:30616"/>
    </ligand>
</feature>
<dbReference type="PANTHER" id="PTHR30605">
    <property type="entry name" value="ANHYDRO-N-ACETYLMURAMIC ACID KINASE"/>
    <property type="match status" value="1"/>
</dbReference>
<accession>A0A2B8B684</accession>
<dbReference type="NCBIfam" id="NF007141">
    <property type="entry name" value="PRK09585.1-5"/>
    <property type="match status" value="1"/>
</dbReference>
<keyword evidence="2" id="KW-0067">ATP-binding</keyword>
<evidence type="ECO:0000256" key="1">
    <source>
        <dbReference type="ARBA" id="ARBA00023277"/>
    </source>
</evidence>
<keyword evidence="2" id="KW-0808">Transferase</keyword>
<dbReference type="GO" id="GO:0097175">
    <property type="term" value="P:1,6-anhydro-N-acetyl-beta-muramic acid catabolic process"/>
    <property type="evidence" value="ECO:0007669"/>
    <property type="project" value="UniProtKB-UniRule"/>
</dbReference>
<protein>
    <recommendedName>
        <fullName evidence="2">Anhydro-N-acetylmuramic acid kinase</fullName>
        <ecNumber evidence="2">2.7.1.170</ecNumber>
    </recommendedName>
    <alternativeName>
        <fullName evidence="2">AnhMurNAc kinase</fullName>
    </alternativeName>
</protein>
<dbReference type="Proteomes" id="UP000225379">
    <property type="component" value="Unassembled WGS sequence"/>
</dbReference>
<name>A0A2B8B684_9PROT</name>
<proteinExistence type="inferred from homology"/>
<dbReference type="InterPro" id="IPR005338">
    <property type="entry name" value="Anhydro_N_Ac-Mur_kinase"/>
</dbReference>
<dbReference type="EC" id="2.7.1.170" evidence="2"/>
<dbReference type="HAMAP" id="MF_01270">
    <property type="entry name" value="AnhMurNAc_kinase"/>
    <property type="match status" value="1"/>
</dbReference>
<dbReference type="Gene3D" id="3.30.420.40">
    <property type="match status" value="2"/>
</dbReference>
<dbReference type="InterPro" id="IPR043129">
    <property type="entry name" value="ATPase_NBD"/>
</dbReference>
<keyword evidence="1 2" id="KW-0119">Carbohydrate metabolism</keyword>
<evidence type="ECO:0000313" key="4">
    <source>
        <dbReference type="Proteomes" id="UP000225379"/>
    </source>
</evidence>
<dbReference type="EMBL" id="PDKW01000043">
    <property type="protein sequence ID" value="PGH53073.1"/>
    <property type="molecule type" value="Genomic_DNA"/>
</dbReference>
<gene>
    <name evidence="2" type="primary">anmK</name>
    <name evidence="3" type="ORF">CRT60_24415</name>
</gene>
<comment type="pathway">
    <text evidence="2">Amino-sugar metabolism; 1,6-anhydro-N-acetylmuramate degradation.</text>
</comment>
<keyword evidence="4" id="KW-1185">Reference proteome</keyword>